<feature type="transmembrane region" description="Helical" evidence="7">
    <location>
        <begin position="35"/>
        <end position="61"/>
    </location>
</feature>
<evidence type="ECO:0000259" key="9">
    <source>
        <dbReference type="PROSITE" id="PS50929"/>
    </source>
</evidence>
<dbReference type="SUPFAM" id="SSF90123">
    <property type="entry name" value="ABC transporter transmembrane region"/>
    <property type="match status" value="1"/>
</dbReference>
<feature type="domain" description="ABC transmembrane type-1" evidence="9">
    <location>
        <begin position="37"/>
        <end position="340"/>
    </location>
</feature>
<dbReference type="InterPro" id="IPR003439">
    <property type="entry name" value="ABC_transporter-like_ATP-bd"/>
</dbReference>
<dbReference type="SMART" id="SM00382">
    <property type="entry name" value="AAA"/>
    <property type="match status" value="1"/>
</dbReference>
<name>A0ABV0J5J2_9CYAN</name>
<keyword evidence="3" id="KW-0547">Nucleotide-binding</keyword>
<dbReference type="InterPro" id="IPR039421">
    <property type="entry name" value="Type_1_exporter"/>
</dbReference>
<evidence type="ECO:0000256" key="5">
    <source>
        <dbReference type="ARBA" id="ARBA00022989"/>
    </source>
</evidence>
<dbReference type="Pfam" id="PF00005">
    <property type="entry name" value="ABC_tran"/>
    <property type="match status" value="1"/>
</dbReference>
<dbReference type="PROSITE" id="PS00211">
    <property type="entry name" value="ABC_TRANSPORTER_1"/>
    <property type="match status" value="1"/>
</dbReference>
<evidence type="ECO:0000256" key="7">
    <source>
        <dbReference type="SAM" id="Phobius"/>
    </source>
</evidence>
<dbReference type="InterPro" id="IPR017871">
    <property type="entry name" value="ABC_transporter-like_CS"/>
</dbReference>
<dbReference type="EMBL" id="JAMPKM010000003">
    <property type="protein sequence ID" value="MEP0817052.1"/>
    <property type="molecule type" value="Genomic_DNA"/>
</dbReference>
<gene>
    <name evidence="10" type="ORF">NC998_08075</name>
</gene>
<feature type="transmembrane region" description="Helical" evidence="7">
    <location>
        <begin position="97"/>
        <end position="119"/>
    </location>
</feature>
<feature type="transmembrane region" description="Helical" evidence="7">
    <location>
        <begin position="196"/>
        <end position="214"/>
    </location>
</feature>
<evidence type="ECO:0000256" key="1">
    <source>
        <dbReference type="ARBA" id="ARBA00004651"/>
    </source>
</evidence>
<evidence type="ECO:0000256" key="4">
    <source>
        <dbReference type="ARBA" id="ARBA00022840"/>
    </source>
</evidence>
<protein>
    <submittedName>
        <fullName evidence="10">ABC transporter ATP-binding protein/permease</fullName>
    </submittedName>
</protein>
<feature type="transmembrane region" description="Helical" evidence="7">
    <location>
        <begin position="283"/>
        <end position="305"/>
    </location>
</feature>
<dbReference type="InterPro" id="IPR027417">
    <property type="entry name" value="P-loop_NTPase"/>
</dbReference>
<evidence type="ECO:0000313" key="10">
    <source>
        <dbReference type="EMBL" id="MEP0817052.1"/>
    </source>
</evidence>
<dbReference type="NCBIfam" id="NF045513">
    <property type="entry name" value="HepA_fam_ABC"/>
    <property type="match status" value="1"/>
</dbReference>
<comment type="caution">
    <text evidence="10">The sequence shown here is derived from an EMBL/GenBank/DDBJ whole genome shotgun (WGS) entry which is preliminary data.</text>
</comment>
<feature type="transmembrane region" description="Helical" evidence="7">
    <location>
        <begin position="168"/>
        <end position="190"/>
    </location>
</feature>
<accession>A0ABV0J5J2</accession>
<evidence type="ECO:0000256" key="2">
    <source>
        <dbReference type="ARBA" id="ARBA00022692"/>
    </source>
</evidence>
<keyword evidence="2 7" id="KW-0812">Transmembrane</keyword>
<evidence type="ECO:0000256" key="3">
    <source>
        <dbReference type="ARBA" id="ARBA00022741"/>
    </source>
</evidence>
<comment type="subcellular location">
    <subcellularLocation>
        <location evidence="1">Cell membrane</location>
        <topology evidence="1">Multi-pass membrane protein</topology>
    </subcellularLocation>
</comment>
<dbReference type="Gene3D" id="1.20.1560.10">
    <property type="entry name" value="ABC transporter type 1, transmembrane domain"/>
    <property type="match status" value="1"/>
</dbReference>
<dbReference type="PANTHER" id="PTHR43394:SF1">
    <property type="entry name" value="ATP-BINDING CASSETTE SUB-FAMILY B MEMBER 10, MITOCHONDRIAL"/>
    <property type="match status" value="1"/>
</dbReference>
<dbReference type="PANTHER" id="PTHR43394">
    <property type="entry name" value="ATP-DEPENDENT PERMEASE MDL1, MITOCHONDRIAL"/>
    <property type="match status" value="1"/>
</dbReference>
<evidence type="ECO:0000259" key="8">
    <source>
        <dbReference type="PROSITE" id="PS50893"/>
    </source>
</evidence>
<dbReference type="PROSITE" id="PS50893">
    <property type="entry name" value="ABC_TRANSPORTER_2"/>
    <property type="match status" value="1"/>
</dbReference>
<evidence type="ECO:0000256" key="6">
    <source>
        <dbReference type="ARBA" id="ARBA00023136"/>
    </source>
</evidence>
<feature type="domain" description="ABC transporter" evidence="8">
    <location>
        <begin position="374"/>
        <end position="608"/>
    </location>
</feature>
<keyword evidence="4 10" id="KW-0067">ATP-binding</keyword>
<reference evidence="10 11" key="1">
    <citation type="submission" date="2022-04" db="EMBL/GenBank/DDBJ databases">
        <title>Positive selection, recombination, and allopatry shape intraspecific diversity of widespread and dominant cyanobacteria.</title>
        <authorList>
            <person name="Wei J."/>
            <person name="Shu W."/>
            <person name="Hu C."/>
        </authorList>
    </citation>
    <scope>NUCLEOTIDE SEQUENCE [LARGE SCALE GENOMIC DNA]</scope>
    <source>
        <strain evidence="10 11">GB2-A4</strain>
    </source>
</reference>
<keyword evidence="11" id="KW-1185">Reference proteome</keyword>
<evidence type="ECO:0000313" key="11">
    <source>
        <dbReference type="Proteomes" id="UP001464891"/>
    </source>
</evidence>
<dbReference type="RefSeq" id="WP_190439553.1">
    <property type="nucleotide sequence ID" value="NZ_JAMPKM010000003.1"/>
</dbReference>
<dbReference type="Gene3D" id="3.40.50.300">
    <property type="entry name" value="P-loop containing nucleotide triphosphate hydrolases"/>
    <property type="match status" value="1"/>
</dbReference>
<proteinExistence type="predicted"/>
<dbReference type="Proteomes" id="UP001464891">
    <property type="component" value="Unassembled WGS sequence"/>
</dbReference>
<dbReference type="InterPro" id="IPR036640">
    <property type="entry name" value="ABC1_TM_sf"/>
</dbReference>
<dbReference type="CDD" id="cd03251">
    <property type="entry name" value="ABCC_MsbA"/>
    <property type="match status" value="1"/>
</dbReference>
<dbReference type="InterPro" id="IPR003593">
    <property type="entry name" value="AAA+_ATPase"/>
</dbReference>
<dbReference type="Pfam" id="PF00664">
    <property type="entry name" value="ABC_membrane"/>
    <property type="match status" value="1"/>
</dbReference>
<keyword evidence="5 7" id="KW-1133">Transmembrane helix</keyword>
<dbReference type="GO" id="GO:0005524">
    <property type="term" value="F:ATP binding"/>
    <property type="evidence" value="ECO:0007669"/>
    <property type="project" value="UniProtKB-KW"/>
</dbReference>
<sequence>MQFKLPAFLRQLLKATSFWKDNDLILREFQYFPKIAILAVVFSLLAAAFEGFGLGFLLAFLQNLVNPSAEPFQTGIRWFDLWILGINTSETSRLFRVSGLILLSTWLRAGFNYLTYVYTEKAQMHLVNRLHKRIFEQWQSLSLSYFSKSQSGELLNSITSEIGRLRQVFNLSAFIMTKGLTLLVYVAIIFSISWQLSISSVMLFVLLGVGLSTLNKQVREASFPVSQANGRFASIAMEFINGIRTVQSFATQDFERRRFYKASDDIVEAGTNAVMGWAIVRPLAEGLATTILIGMIIVALTVFVANGTMQTASLLTFLFILFRLVPAVHEINGNRALISSFRGSVDNIKELLRTDNKPYLPNGVREFTGVKKAIELVSVDFGYDPIHLVLQNVTLTINRGQMTALVGASGAGKTTLVDLIPRFYDPTQGKVLMDGVDLREFDTNSVRRRMAVVSQDTFIFNTSVRNNIAYGLDGVDEAAIWEAAKFANALEFIQEMPEGFDTQLGDRGVRLSGGQRQRLAIARALLRNPEILILDEATSALDSVSERLIQESLEKLSTGRTVIAIAHRLSTIVRADKVVVLEQGRIVEQGTYQELLAQGGKLWKYHQMQHEVGSTAG</sequence>
<keyword evidence="6 7" id="KW-0472">Membrane</keyword>
<organism evidence="10 11">
    <name type="scientific">Trichocoleus desertorum GB2-A4</name>
    <dbReference type="NCBI Taxonomy" id="2933944"/>
    <lineage>
        <taxon>Bacteria</taxon>
        <taxon>Bacillati</taxon>
        <taxon>Cyanobacteriota</taxon>
        <taxon>Cyanophyceae</taxon>
        <taxon>Leptolyngbyales</taxon>
        <taxon>Trichocoleusaceae</taxon>
        <taxon>Trichocoleus</taxon>
    </lineage>
</organism>
<dbReference type="InterPro" id="IPR011527">
    <property type="entry name" value="ABC1_TM_dom"/>
</dbReference>
<dbReference type="PROSITE" id="PS50929">
    <property type="entry name" value="ABC_TM1F"/>
    <property type="match status" value="1"/>
</dbReference>
<dbReference type="SUPFAM" id="SSF52540">
    <property type="entry name" value="P-loop containing nucleoside triphosphate hydrolases"/>
    <property type="match status" value="1"/>
</dbReference>